<evidence type="ECO:0008006" key="6">
    <source>
        <dbReference type="Google" id="ProtNLM"/>
    </source>
</evidence>
<keyword evidence="1" id="KW-0732">Signal</keyword>
<reference evidence="3 4" key="1">
    <citation type="submission" date="2020-01" db="EMBL/GenBank/DDBJ databases">
        <title>The possibility of degradation of plastic by Microbulbifer hydrolyticus IRE-31.</title>
        <authorList>
            <person name="Liu L."/>
        </authorList>
    </citation>
    <scope>NUCLEOTIDE SEQUENCE [LARGE SCALE GENOMIC DNA]</scope>
    <source>
        <strain evidence="3 4">IRE-31</strain>
    </source>
</reference>
<feature type="signal peptide" evidence="1">
    <location>
        <begin position="1"/>
        <end position="27"/>
    </location>
</feature>
<accession>A0A6P1T9K2</accession>
<evidence type="ECO:0000313" key="2">
    <source>
        <dbReference type="EMBL" id="MBB5210011.1"/>
    </source>
</evidence>
<dbReference type="AlphaFoldDB" id="A0A6P1T9K2"/>
<feature type="chain" id="PRO_5044645548" description="DNA breaking-rejoining protein" evidence="1">
    <location>
        <begin position="28"/>
        <end position="183"/>
    </location>
</feature>
<protein>
    <recommendedName>
        <fullName evidence="6">DNA breaking-rejoining protein</fullName>
    </recommendedName>
</protein>
<name>A0A6P1T9K2_9GAMM</name>
<dbReference type="EMBL" id="JACHHR010000001">
    <property type="protein sequence ID" value="MBB5210011.1"/>
    <property type="molecule type" value="Genomic_DNA"/>
</dbReference>
<reference evidence="2 5" key="2">
    <citation type="submission" date="2020-08" db="EMBL/GenBank/DDBJ databases">
        <title>Genomic Encyclopedia of Type Strains, Phase IV (KMG-IV): sequencing the most valuable type-strain genomes for metagenomic binning, comparative biology and taxonomic classification.</title>
        <authorList>
            <person name="Goeker M."/>
        </authorList>
    </citation>
    <scope>NUCLEOTIDE SEQUENCE [LARGE SCALE GENOMIC DNA]</scope>
    <source>
        <strain evidence="2 5">DSM 11525</strain>
    </source>
</reference>
<sequence>MQTSHRLAFSLLSPLLLPLLFSAPVTAAPDENTHHPVLAATQHLAVSNKVQATQNLTGLDAQQRRVQLREESPTPENDAASRSHSARITATINGYQAIEYLIDAKTGQSLELDVHSSNTSAGYRITAPAAPRALYKGHGQHSRFSVTLPRDGTYRVLIYLMRNAAQKGESADFALDIRLRNPG</sequence>
<evidence type="ECO:0000313" key="3">
    <source>
        <dbReference type="EMBL" id="QHQ39464.1"/>
    </source>
</evidence>
<organism evidence="2 5">
    <name type="scientific">Microbulbifer hydrolyticus</name>
    <dbReference type="NCBI Taxonomy" id="48074"/>
    <lineage>
        <taxon>Bacteria</taxon>
        <taxon>Pseudomonadati</taxon>
        <taxon>Pseudomonadota</taxon>
        <taxon>Gammaproteobacteria</taxon>
        <taxon>Cellvibrionales</taxon>
        <taxon>Microbulbiferaceae</taxon>
        <taxon>Microbulbifer</taxon>
    </lineage>
</organism>
<keyword evidence="4" id="KW-1185">Reference proteome</keyword>
<dbReference type="Proteomes" id="UP000464675">
    <property type="component" value="Chromosome"/>
</dbReference>
<dbReference type="Gene3D" id="2.60.120.380">
    <property type="match status" value="1"/>
</dbReference>
<dbReference type="RefSeq" id="WP_161858781.1">
    <property type="nucleotide sequence ID" value="NZ_CP047491.1"/>
</dbReference>
<proteinExistence type="predicted"/>
<dbReference type="OrthoDB" id="964913at2"/>
<evidence type="ECO:0000256" key="1">
    <source>
        <dbReference type="SAM" id="SignalP"/>
    </source>
</evidence>
<gene>
    <name evidence="3" type="ORF">GTQ55_11040</name>
    <name evidence="2" type="ORF">HNQ53_000199</name>
</gene>
<evidence type="ECO:0000313" key="5">
    <source>
        <dbReference type="Proteomes" id="UP000563601"/>
    </source>
</evidence>
<evidence type="ECO:0000313" key="4">
    <source>
        <dbReference type="Proteomes" id="UP000464675"/>
    </source>
</evidence>
<dbReference type="EMBL" id="CP047491">
    <property type="protein sequence ID" value="QHQ39464.1"/>
    <property type="molecule type" value="Genomic_DNA"/>
</dbReference>
<dbReference type="Proteomes" id="UP000563601">
    <property type="component" value="Unassembled WGS sequence"/>
</dbReference>